<organism evidence="1 2">
    <name type="scientific">Vibrio qingdaonensis</name>
    <dbReference type="NCBI Taxonomy" id="2829491"/>
    <lineage>
        <taxon>Bacteria</taxon>
        <taxon>Pseudomonadati</taxon>
        <taxon>Pseudomonadota</taxon>
        <taxon>Gammaproteobacteria</taxon>
        <taxon>Vibrionales</taxon>
        <taxon>Vibrionaceae</taxon>
        <taxon>Vibrio</taxon>
    </lineage>
</organism>
<accession>A0A9X3HYS4</accession>
<name>A0A9X3HYS4_9VIBR</name>
<sequence>MPAYTVTYRDKDQQYLSEETIHMKSLSGAKTSASNAAPECAAFIEINVGGH</sequence>
<dbReference type="Proteomes" id="UP001155587">
    <property type="component" value="Unassembled WGS sequence"/>
</dbReference>
<evidence type="ECO:0000313" key="1">
    <source>
        <dbReference type="EMBL" id="MCW8348694.1"/>
    </source>
</evidence>
<dbReference type="RefSeq" id="WP_265677288.1">
    <property type="nucleotide sequence ID" value="NZ_JAKRRY010000045.1"/>
</dbReference>
<reference evidence="1" key="1">
    <citation type="submission" date="2022-02" db="EMBL/GenBank/DDBJ databases">
        <title>Vibrio sp. nov, a new bacterium isolated from seawater.</title>
        <authorList>
            <person name="Yuan Y."/>
        </authorList>
    </citation>
    <scope>NUCLEOTIDE SEQUENCE</scope>
    <source>
        <strain evidence="1">ZSDZ65</strain>
    </source>
</reference>
<gene>
    <name evidence="1" type="ORF">MD535_22150</name>
</gene>
<proteinExistence type="predicted"/>
<dbReference type="AlphaFoldDB" id="A0A9X3HYS4"/>
<comment type="caution">
    <text evidence="1">The sequence shown here is derived from an EMBL/GenBank/DDBJ whole genome shotgun (WGS) entry which is preliminary data.</text>
</comment>
<dbReference type="EMBL" id="JAKRRY010000045">
    <property type="protein sequence ID" value="MCW8348694.1"/>
    <property type="molecule type" value="Genomic_DNA"/>
</dbReference>
<evidence type="ECO:0000313" key="2">
    <source>
        <dbReference type="Proteomes" id="UP001155587"/>
    </source>
</evidence>
<keyword evidence="2" id="KW-1185">Reference proteome</keyword>
<protein>
    <submittedName>
        <fullName evidence="1">Uncharacterized protein</fullName>
    </submittedName>
</protein>